<dbReference type="InterPro" id="IPR021737">
    <property type="entry name" value="Phage_phiKZ_Orf197"/>
</dbReference>
<keyword evidence="1" id="KW-0812">Transmembrane</keyword>
<keyword evidence="3" id="KW-1185">Reference proteome</keyword>
<dbReference type="EMBL" id="JQZV01000008">
    <property type="protein sequence ID" value="KGN92686.1"/>
    <property type="molecule type" value="Genomic_DNA"/>
</dbReference>
<comment type="caution">
    <text evidence="2">The sequence shown here is derived from an EMBL/GenBank/DDBJ whole genome shotgun (WGS) entry which is preliminary data.</text>
</comment>
<keyword evidence="1" id="KW-0472">Membrane</keyword>
<feature type="transmembrane region" description="Helical" evidence="1">
    <location>
        <begin position="127"/>
        <end position="149"/>
    </location>
</feature>
<feature type="transmembrane region" description="Helical" evidence="1">
    <location>
        <begin position="89"/>
        <end position="107"/>
    </location>
</feature>
<evidence type="ECO:0000313" key="2">
    <source>
        <dbReference type="EMBL" id="KGN92686.1"/>
    </source>
</evidence>
<gene>
    <name evidence="2" type="ORF">HQ43_04115</name>
</gene>
<protein>
    <recommendedName>
        <fullName evidence="4">DUF3307 domain-containing protein</fullName>
    </recommendedName>
</protein>
<accession>A0ABR4XL97</accession>
<dbReference type="Pfam" id="PF11750">
    <property type="entry name" value="DUF3307"/>
    <property type="match status" value="1"/>
</dbReference>
<dbReference type="Proteomes" id="UP000030101">
    <property type="component" value="Unassembled WGS sequence"/>
</dbReference>
<dbReference type="RefSeq" id="WP_036789972.1">
    <property type="nucleotide sequence ID" value="NZ_JQZV01000008.1"/>
</dbReference>
<reference evidence="2 3" key="1">
    <citation type="submission" date="2014-08" db="EMBL/GenBank/DDBJ databases">
        <title>Porphyromonas canoris strain:OH2762 Genome sequencing.</title>
        <authorList>
            <person name="Wallis C."/>
            <person name="Deusch O."/>
            <person name="O'Flynn C."/>
            <person name="Davis I."/>
            <person name="Jospin G."/>
            <person name="Darling A.E."/>
            <person name="Coil D.A."/>
            <person name="Alexiev A."/>
            <person name="Horsfall A."/>
            <person name="Kirkwood N."/>
            <person name="Harris S."/>
            <person name="Eisen J.A."/>
        </authorList>
    </citation>
    <scope>NUCLEOTIDE SEQUENCE [LARGE SCALE GENOMIC DNA]</scope>
    <source>
        <strain evidence="3">COT-108 OH2762</strain>
    </source>
</reference>
<evidence type="ECO:0000256" key="1">
    <source>
        <dbReference type="SAM" id="Phobius"/>
    </source>
</evidence>
<organism evidence="2 3">
    <name type="scientific">Porphyromonas canoris</name>
    <dbReference type="NCBI Taxonomy" id="36875"/>
    <lineage>
        <taxon>Bacteria</taxon>
        <taxon>Pseudomonadati</taxon>
        <taxon>Bacteroidota</taxon>
        <taxon>Bacteroidia</taxon>
        <taxon>Bacteroidales</taxon>
        <taxon>Porphyromonadaceae</taxon>
        <taxon>Porphyromonas</taxon>
    </lineage>
</organism>
<keyword evidence="1" id="KW-1133">Transmembrane helix</keyword>
<evidence type="ECO:0008006" key="4">
    <source>
        <dbReference type="Google" id="ProtNLM"/>
    </source>
</evidence>
<name>A0ABR4XL97_9PORP</name>
<sequence length="238" mass="26913">MSWDILLKLLLAHFLADFAFQPKKICTGKRMPGAGKWSYLLVHSFIHAAVVYLLLQEWGGWIVPSIIFVSHLGIDYLKSAFMRENAWSFFIDQLLHLAVLLLIWGFLFGGADTLCEWLEEYEISSGFWIVAIAYLLVLKPTSIVLSMFFHRWSKEAEEASLPNAGEFIGYLERILILTFILTNHIEGVGFLLAAKSVFRFGDLSKAKEIKTTEYVLIGTLASFTIAIVIGFVSLALIR</sequence>
<feature type="transmembrane region" description="Helical" evidence="1">
    <location>
        <begin position="61"/>
        <end position="77"/>
    </location>
</feature>
<proteinExistence type="predicted"/>
<feature type="transmembrane region" description="Helical" evidence="1">
    <location>
        <begin position="214"/>
        <end position="237"/>
    </location>
</feature>
<feature type="transmembrane region" description="Helical" evidence="1">
    <location>
        <begin position="170"/>
        <end position="194"/>
    </location>
</feature>
<evidence type="ECO:0000313" key="3">
    <source>
        <dbReference type="Proteomes" id="UP000030101"/>
    </source>
</evidence>